<dbReference type="GO" id="GO:0004630">
    <property type="term" value="F:phospholipase D activity"/>
    <property type="evidence" value="ECO:0007669"/>
    <property type="project" value="UniProtKB-EC"/>
</dbReference>
<comment type="catalytic activity">
    <reaction evidence="1">
        <text>a 1,2-diacyl-sn-glycero-3-phosphocholine + H2O = a 1,2-diacyl-sn-glycero-3-phosphate + choline + H(+)</text>
        <dbReference type="Rhea" id="RHEA:14445"/>
        <dbReference type="ChEBI" id="CHEBI:15354"/>
        <dbReference type="ChEBI" id="CHEBI:15377"/>
        <dbReference type="ChEBI" id="CHEBI:15378"/>
        <dbReference type="ChEBI" id="CHEBI:57643"/>
        <dbReference type="ChEBI" id="CHEBI:58608"/>
        <dbReference type="EC" id="3.1.4.4"/>
    </reaction>
</comment>
<organism evidence="12">
    <name type="scientific">Rhizobium leguminosarum</name>
    <dbReference type="NCBI Taxonomy" id="384"/>
    <lineage>
        <taxon>Bacteria</taxon>
        <taxon>Pseudomonadati</taxon>
        <taxon>Pseudomonadota</taxon>
        <taxon>Alphaproteobacteria</taxon>
        <taxon>Hyphomicrobiales</taxon>
        <taxon>Rhizobiaceae</taxon>
        <taxon>Rhizobium/Agrobacterium group</taxon>
        <taxon>Rhizobium</taxon>
    </lineage>
</organism>
<dbReference type="Gene3D" id="3.30.870.10">
    <property type="entry name" value="Endonuclease Chain A"/>
    <property type="match status" value="2"/>
</dbReference>
<comment type="subcellular location">
    <subcellularLocation>
        <location evidence="3">Secreted</location>
    </subcellularLocation>
</comment>
<evidence type="ECO:0000256" key="4">
    <source>
        <dbReference type="ARBA" id="ARBA00018392"/>
    </source>
</evidence>
<dbReference type="AlphaFoldDB" id="A0A154IFV5"/>
<keyword evidence="6" id="KW-0677">Repeat</keyword>
<dbReference type="SUPFAM" id="SSF56024">
    <property type="entry name" value="Phospholipase D/nuclease"/>
    <property type="match status" value="2"/>
</dbReference>
<keyword evidence="5" id="KW-0964">Secreted</keyword>
<dbReference type="GO" id="GO:0009395">
    <property type="term" value="P:phospholipid catabolic process"/>
    <property type="evidence" value="ECO:0007669"/>
    <property type="project" value="TreeGrafter"/>
</dbReference>
<evidence type="ECO:0000256" key="1">
    <source>
        <dbReference type="ARBA" id="ARBA00000798"/>
    </source>
</evidence>
<reference evidence="12" key="1">
    <citation type="submission" date="2016-03" db="EMBL/GenBank/DDBJ databases">
        <title>Microsymbionts genomes from the relict species Vavilovia formosa.</title>
        <authorList>
            <person name="Chirak E."/>
            <person name="Kimeklis A."/>
            <person name="Kopat V."/>
            <person name="Andronov E."/>
        </authorList>
    </citation>
    <scope>NUCLEOTIDE SEQUENCE [LARGE SCALE GENOMIC DNA]</scope>
    <source>
        <strain evidence="12">Vaf12</strain>
    </source>
</reference>
<dbReference type="PANTHER" id="PTHR18896:SF76">
    <property type="entry name" value="PHOSPHOLIPASE"/>
    <property type="match status" value="1"/>
</dbReference>
<proteinExistence type="predicted"/>
<feature type="region of interest" description="Disordered" evidence="10">
    <location>
        <begin position="1"/>
        <end position="31"/>
    </location>
</feature>
<dbReference type="EMBL" id="LVYU01000102">
    <property type="protein sequence ID" value="KZA99483.1"/>
    <property type="molecule type" value="Genomic_DNA"/>
</dbReference>
<dbReference type="Pfam" id="PF00614">
    <property type="entry name" value="PLDc"/>
    <property type="match status" value="1"/>
</dbReference>
<feature type="domain" description="PLD phosphodiesterase" evidence="11">
    <location>
        <begin position="143"/>
        <end position="170"/>
    </location>
</feature>
<feature type="domain" description="PLD phosphodiesterase" evidence="11">
    <location>
        <begin position="371"/>
        <end position="398"/>
    </location>
</feature>
<keyword evidence="7" id="KW-0378">Hydrolase</keyword>
<dbReference type="Pfam" id="PF13091">
    <property type="entry name" value="PLDc_2"/>
    <property type="match status" value="1"/>
</dbReference>
<evidence type="ECO:0000256" key="5">
    <source>
        <dbReference type="ARBA" id="ARBA00022525"/>
    </source>
</evidence>
<evidence type="ECO:0000259" key="11">
    <source>
        <dbReference type="PROSITE" id="PS50035"/>
    </source>
</evidence>
<evidence type="ECO:0000256" key="9">
    <source>
        <dbReference type="ARBA" id="ARBA00029594"/>
    </source>
</evidence>
<dbReference type="PANTHER" id="PTHR18896">
    <property type="entry name" value="PHOSPHOLIPASE D"/>
    <property type="match status" value="1"/>
</dbReference>
<dbReference type="GO" id="GO:0005576">
    <property type="term" value="C:extracellular region"/>
    <property type="evidence" value="ECO:0007669"/>
    <property type="project" value="UniProtKB-SubCell"/>
</dbReference>
<evidence type="ECO:0000256" key="3">
    <source>
        <dbReference type="ARBA" id="ARBA00004613"/>
    </source>
</evidence>
<evidence type="ECO:0000256" key="2">
    <source>
        <dbReference type="ARBA" id="ARBA00003145"/>
    </source>
</evidence>
<evidence type="ECO:0000256" key="7">
    <source>
        <dbReference type="ARBA" id="ARBA00022801"/>
    </source>
</evidence>
<evidence type="ECO:0000313" key="12">
    <source>
        <dbReference type="EMBL" id="KZA99483.1"/>
    </source>
</evidence>
<comment type="caution">
    <text evidence="12">The sequence shown here is derived from an EMBL/GenBank/DDBJ whole genome shotgun (WGS) entry which is preliminary data.</text>
</comment>
<dbReference type="RefSeq" id="WP_062942923.1">
    <property type="nucleotide sequence ID" value="NZ_CP171845.1"/>
</dbReference>
<accession>A0A154IFV5</accession>
<evidence type="ECO:0000256" key="8">
    <source>
        <dbReference type="ARBA" id="ARBA00023098"/>
    </source>
</evidence>
<feature type="compositionally biased region" description="Polar residues" evidence="10">
    <location>
        <begin position="1"/>
        <end position="19"/>
    </location>
</feature>
<name>A0A154IFV5_RHILE</name>
<protein>
    <recommendedName>
        <fullName evidence="4">Phospholipase D</fullName>
    </recommendedName>
    <alternativeName>
        <fullName evidence="9">Choline phosphatase</fullName>
    </alternativeName>
</protein>
<dbReference type="SMART" id="SM00155">
    <property type="entry name" value="PLDc"/>
    <property type="match status" value="2"/>
</dbReference>
<evidence type="ECO:0000256" key="6">
    <source>
        <dbReference type="ARBA" id="ARBA00022737"/>
    </source>
</evidence>
<sequence length="508" mass="56127">MTTFETIFNNPSLPQTKSQRPGDRQKQEGSALSLEGSAAKAAFLINGNSYFAELARALRQARRTIWIVGWDFNPDIRLEPDKSDETLADLLHALAAANPKLEIRILIWALGPVYSGKSLQPLRKKNFPRNAQIDLRFELQPTLRGCHHQKLVSIDDAVAFIGGIDLTSRRWDTWLHRAKDKLRRDPEGVSYDPLHDVQAMVTGDAARLIGDIARRRWENATGESHLPLAENIPFAWPDDLAVPLKEIAVSFALTEPSTAFRPGISDGIAMTLDVIARARRQLYIEAQYLASFRVADAIAARLQEEDGPEVVIICTRSSHGLIEKLVMGGNRDRVIRRLKRADRADRLRVYYAVVPGPIVAGPVTAKESGEVEVLVHSKLIIADDELVRIGSSNLNNRSEGLDGECDMLIEAGNDAHRRAIVDLRNRLLSEYLGTTPESFAAAFRQSGSLIEAVDALNDGPRGLREFTVELSGSISPISGTTIFDPVRPFAPLDRLGLGALVRLLIRPA</sequence>
<dbReference type="CDD" id="cd09143">
    <property type="entry name" value="PLDc_vPLD1_2_like_bac_2"/>
    <property type="match status" value="1"/>
</dbReference>
<gene>
    <name evidence="12" type="ORF">A4A59_22230</name>
</gene>
<dbReference type="PROSITE" id="PS50035">
    <property type="entry name" value="PLD"/>
    <property type="match status" value="2"/>
</dbReference>
<evidence type="ECO:0000256" key="10">
    <source>
        <dbReference type="SAM" id="MobiDB-lite"/>
    </source>
</evidence>
<dbReference type="InterPro" id="IPR015679">
    <property type="entry name" value="PLipase_D_fam"/>
</dbReference>
<dbReference type="CDD" id="cd09140">
    <property type="entry name" value="PLDc_vPLD1_2_like_bac_1"/>
    <property type="match status" value="1"/>
</dbReference>
<dbReference type="InterPro" id="IPR001736">
    <property type="entry name" value="PLipase_D/transphosphatidylase"/>
</dbReference>
<comment type="function">
    <text evidence="2">Could be a virulence factor.</text>
</comment>
<dbReference type="InterPro" id="IPR025202">
    <property type="entry name" value="PLD-like_dom"/>
</dbReference>
<keyword evidence="8" id="KW-0443">Lipid metabolism</keyword>